<evidence type="ECO:0000313" key="10">
    <source>
        <dbReference type="Proteomes" id="UP000437709"/>
    </source>
</evidence>
<evidence type="ECO:0000256" key="3">
    <source>
        <dbReference type="ARBA" id="ARBA00022448"/>
    </source>
</evidence>
<dbReference type="PANTHER" id="PTHR30269">
    <property type="entry name" value="TRANSMEMBRANE PROTEIN YFCA"/>
    <property type="match status" value="1"/>
</dbReference>
<feature type="transmembrane region" description="Helical" evidence="8">
    <location>
        <begin position="128"/>
        <end position="153"/>
    </location>
</feature>
<evidence type="ECO:0000256" key="2">
    <source>
        <dbReference type="ARBA" id="ARBA00009142"/>
    </source>
</evidence>
<dbReference type="EMBL" id="WHPC01000001">
    <property type="protein sequence ID" value="MPV35471.1"/>
    <property type="molecule type" value="Genomic_DNA"/>
</dbReference>
<feature type="transmembrane region" description="Helical" evidence="8">
    <location>
        <begin position="229"/>
        <end position="249"/>
    </location>
</feature>
<evidence type="ECO:0000313" key="9">
    <source>
        <dbReference type="EMBL" id="MPV35471.1"/>
    </source>
</evidence>
<keyword evidence="6 8" id="KW-1133">Transmembrane helix</keyword>
<name>A0A6N7EDQ9_9MICO</name>
<organism evidence="9 10">
    <name type="scientific">Georgenia subflava</name>
    <dbReference type="NCBI Taxonomy" id="1622177"/>
    <lineage>
        <taxon>Bacteria</taxon>
        <taxon>Bacillati</taxon>
        <taxon>Actinomycetota</taxon>
        <taxon>Actinomycetes</taxon>
        <taxon>Micrococcales</taxon>
        <taxon>Bogoriellaceae</taxon>
        <taxon>Georgenia</taxon>
    </lineage>
</organism>
<keyword evidence="10" id="KW-1185">Reference proteome</keyword>
<evidence type="ECO:0000256" key="5">
    <source>
        <dbReference type="ARBA" id="ARBA00022692"/>
    </source>
</evidence>
<feature type="transmembrane region" description="Helical" evidence="8">
    <location>
        <begin position="96"/>
        <end position="116"/>
    </location>
</feature>
<keyword evidence="4 8" id="KW-1003">Cell membrane</keyword>
<dbReference type="InterPro" id="IPR052017">
    <property type="entry name" value="TSUP"/>
</dbReference>
<evidence type="ECO:0000256" key="7">
    <source>
        <dbReference type="ARBA" id="ARBA00023136"/>
    </source>
</evidence>
<dbReference type="RefSeq" id="WP_152193378.1">
    <property type="nucleotide sequence ID" value="NZ_VUKD01000001.1"/>
</dbReference>
<comment type="subcellular location">
    <subcellularLocation>
        <location evidence="1 8">Cell membrane</location>
        <topology evidence="1 8">Multi-pass membrane protein</topology>
    </subcellularLocation>
</comment>
<gene>
    <name evidence="9" type="ORF">GB881_00155</name>
</gene>
<comment type="caution">
    <text evidence="9">The sequence shown here is derived from an EMBL/GenBank/DDBJ whole genome shotgun (WGS) entry which is preliminary data.</text>
</comment>
<evidence type="ECO:0000256" key="4">
    <source>
        <dbReference type="ARBA" id="ARBA00022475"/>
    </source>
</evidence>
<dbReference type="PANTHER" id="PTHR30269:SF37">
    <property type="entry name" value="MEMBRANE TRANSPORTER PROTEIN"/>
    <property type="match status" value="1"/>
</dbReference>
<proteinExistence type="inferred from homology"/>
<protein>
    <recommendedName>
        <fullName evidence="8">Probable membrane transporter protein</fullName>
    </recommendedName>
</protein>
<feature type="transmembrane region" description="Helical" evidence="8">
    <location>
        <begin position="72"/>
        <end position="90"/>
    </location>
</feature>
<dbReference type="AlphaFoldDB" id="A0A6N7EDQ9"/>
<feature type="transmembrane region" description="Helical" evidence="8">
    <location>
        <begin position="196"/>
        <end position="217"/>
    </location>
</feature>
<evidence type="ECO:0000256" key="1">
    <source>
        <dbReference type="ARBA" id="ARBA00004651"/>
    </source>
</evidence>
<dbReference type="Pfam" id="PF01925">
    <property type="entry name" value="TauE"/>
    <property type="match status" value="1"/>
</dbReference>
<dbReference type="InterPro" id="IPR002781">
    <property type="entry name" value="TM_pro_TauE-like"/>
</dbReference>
<comment type="similarity">
    <text evidence="2 8">Belongs to the 4-toluene sulfonate uptake permease (TSUP) (TC 2.A.102) family.</text>
</comment>
<dbReference type="Proteomes" id="UP000437709">
    <property type="component" value="Unassembled WGS sequence"/>
</dbReference>
<keyword evidence="7 8" id="KW-0472">Membrane</keyword>
<keyword evidence="3" id="KW-0813">Transport</keyword>
<evidence type="ECO:0000256" key="6">
    <source>
        <dbReference type="ARBA" id="ARBA00022989"/>
    </source>
</evidence>
<evidence type="ECO:0000256" key="8">
    <source>
        <dbReference type="RuleBase" id="RU363041"/>
    </source>
</evidence>
<accession>A0A6N7EDQ9</accession>
<feature type="transmembrane region" description="Helical" evidence="8">
    <location>
        <begin position="34"/>
        <end position="60"/>
    </location>
</feature>
<reference evidence="9 10" key="1">
    <citation type="submission" date="2019-10" db="EMBL/GenBank/DDBJ databases">
        <title>Georgenia wutianyii sp. nov. and Georgenia yuyongxinii sp. nov. isolated from plateau pika (Ochotona curzoniae) in the Qinghai-Tibet plateau of China.</title>
        <authorList>
            <person name="Tian Z."/>
        </authorList>
    </citation>
    <scope>NUCLEOTIDE SEQUENCE [LARGE SCALE GENOMIC DNA]</scope>
    <source>
        <strain evidence="9 10">JCM 19765</strain>
    </source>
</reference>
<sequence length="256" mass="25528">MEAGELVVVVAAVLLGCLLQRTSGMGTGLVVSPTLVLAIGPVTGVVLTNITTMVSALLMTIAVRADIDRGRLVRIAPVVVLGSVPAALVVRAVEPGWLEVIIGAVLLLALGGSGLVRDMPDLPATPAGLFAGVAGGFLNTAVGVAAPAMLVYARATRWAQRSFAATLQPIFLTMGSMSLLSKWALGATGPGGLPSWPVIAVVVGTVPVGVLLGGRVARHVTATAARRTAVVVVSIGAAGTLVRGVVQVLQSGAGGA</sequence>
<keyword evidence="5 8" id="KW-0812">Transmembrane</keyword>
<dbReference type="GO" id="GO:0005886">
    <property type="term" value="C:plasma membrane"/>
    <property type="evidence" value="ECO:0007669"/>
    <property type="project" value="UniProtKB-SubCell"/>
</dbReference>